<keyword evidence="5" id="KW-0540">Nuclease</keyword>
<keyword evidence="6" id="KW-1185">Reference proteome</keyword>
<dbReference type="GO" id="GO:0016787">
    <property type="term" value="F:hydrolase activity"/>
    <property type="evidence" value="ECO:0007669"/>
    <property type="project" value="UniProtKB-KW"/>
</dbReference>
<proteinExistence type="inferred from homology"/>
<keyword evidence="5" id="KW-0255">Endonuclease</keyword>
<keyword evidence="3" id="KW-0238">DNA-binding</keyword>
<dbReference type="InterPro" id="IPR052021">
    <property type="entry name" value="Type-I_RS_S_subunit"/>
</dbReference>
<gene>
    <name evidence="5" type="ORF">RM531_07480</name>
</gene>
<evidence type="ECO:0000313" key="5">
    <source>
        <dbReference type="EMBL" id="MDT0618313.1"/>
    </source>
</evidence>
<reference evidence="5 6" key="1">
    <citation type="submission" date="2023-09" db="EMBL/GenBank/DDBJ databases">
        <authorList>
            <person name="Rey-Velasco X."/>
        </authorList>
    </citation>
    <scope>NUCLEOTIDE SEQUENCE [LARGE SCALE GENOMIC DNA]</scope>
    <source>
        <strain evidence="5 6">P385</strain>
    </source>
</reference>
<dbReference type="RefSeq" id="WP_311658410.1">
    <property type="nucleotide sequence ID" value="NZ_JAVRHY010000005.1"/>
</dbReference>
<organism evidence="5 6">
    <name type="scientific">Spectribacter acetivorans</name>
    <dbReference type="NCBI Taxonomy" id="3075603"/>
    <lineage>
        <taxon>Bacteria</taxon>
        <taxon>Pseudomonadati</taxon>
        <taxon>Pseudomonadota</taxon>
        <taxon>Gammaproteobacteria</taxon>
        <taxon>Salinisphaerales</taxon>
        <taxon>Salinisphaeraceae</taxon>
        <taxon>Spectribacter</taxon>
    </lineage>
</organism>
<dbReference type="EC" id="3.1.21.-" evidence="5"/>
<comment type="caution">
    <text evidence="5">The sequence shown here is derived from an EMBL/GenBank/DDBJ whole genome shotgun (WGS) entry which is preliminary data.</text>
</comment>
<accession>A0ABU3BAM4</accession>
<evidence type="ECO:0000256" key="1">
    <source>
        <dbReference type="ARBA" id="ARBA00010923"/>
    </source>
</evidence>
<keyword evidence="5" id="KW-0378">Hydrolase</keyword>
<dbReference type="InterPro" id="IPR044946">
    <property type="entry name" value="Restrct_endonuc_typeI_TRD_sf"/>
</dbReference>
<dbReference type="Gene3D" id="3.90.220.20">
    <property type="entry name" value="DNA methylase specificity domains"/>
    <property type="match status" value="2"/>
</dbReference>
<name>A0ABU3BAM4_9GAMM</name>
<keyword evidence="2" id="KW-0680">Restriction system</keyword>
<dbReference type="EMBL" id="JAVRHY010000005">
    <property type="protein sequence ID" value="MDT0618313.1"/>
    <property type="molecule type" value="Genomic_DNA"/>
</dbReference>
<dbReference type="Pfam" id="PF01420">
    <property type="entry name" value="Methylase_S"/>
    <property type="match status" value="2"/>
</dbReference>
<dbReference type="SUPFAM" id="SSF116734">
    <property type="entry name" value="DNA methylase specificity domain"/>
    <property type="match status" value="2"/>
</dbReference>
<comment type="similarity">
    <text evidence="1">Belongs to the type-I restriction system S methylase family.</text>
</comment>
<evidence type="ECO:0000256" key="2">
    <source>
        <dbReference type="ARBA" id="ARBA00022747"/>
    </source>
</evidence>
<dbReference type="PANTHER" id="PTHR30408:SF13">
    <property type="entry name" value="TYPE I RESTRICTION ENZYME HINDI SPECIFICITY SUBUNIT"/>
    <property type="match status" value="1"/>
</dbReference>
<feature type="domain" description="Type I restriction modification DNA specificity" evidence="4">
    <location>
        <begin position="229"/>
        <end position="379"/>
    </location>
</feature>
<evidence type="ECO:0000256" key="3">
    <source>
        <dbReference type="ARBA" id="ARBA00023125"/>
    </source>
</evidence>
<dbReference type="Proteomes" id="UP001259982">
    <property type="component" value="Unassembled WGS sequence"/>
</dbReference>
<evidence type="ECO:0000313" key="6">
    <source>
        <dbReference type="Proteomes" id="UP001259982"/>
    </source>
</evidence>
<sequence length="425" mass="46780">MKSEWPTGHLGDNAETCLGKMLDAKKNRGVLQPYLGNANVQWGQFNLDDLQCMRFEPDEEARYSVSEGDLIVCEGGEPGRCAIWHGQVPNMKLQKALHRVRVKPSLDNYFLYYWLNHAARTGELEVFFTGTTIKHLTGRALRALQIPLPPIEEQKSISTALRALDEKIANNGALAANLESIARAVFKSWFVDFDPVRAKMEGREPEGMDPEIAALFPDRLVESELGLVPKGWNVRPISNLCEIVGGATPSTKEPEYWENGEFAWATPKDLANLSVPVLRQTARHITYAGVSRVSSGLLPPGTVLLSSRAPIGYLAINTLPAAINQGFIAMKPSQGVSNVFLLYWAQASQDMIVANANGSTFQEISKKSFRPLPVIAPPQSVMGAFDEIVRSLFNRVAVLEEESAALAEARDALLPRLISGMVKLQ</sequence>
<feature type="domain" description="Type I restriction modification DNA specificity" evidence="4">
    <location>
        <begin position="4"/>
        <end position="179"/>
    </location>
</feature>
<dbReference type="CDD" id="cd17253">
    <property type="entry name" value="RMtype1_S_Eco933I-TRD2-CR2_like"/>
    <property type="match status" value="1"/>
</dbReference>
<protein>
    <submittedName>
        <fullName evidence="5">Restriction endonuclease subunit S</fullName>
        <ecNumber evidence="5">3.1.21.-</ecNumber>
    </submittedName>
</protein>
<dbReference type="CDD" id="cd17273">
    <property type="entry name" value="RMtype1_S_EcoJA69PI-TRD1-CR1_like"/>
    <property type="match status" value="1"/>
</dbReference>
<dbReference type="InterPro" id="IPR000055">
    <property type="entry name" value="Restrct_endonuc_typeI_TRD"/>
</dbReference>
<dbReference type="PANTHER" id="PTHR30408">
    <property type="entry name" value="TYPE-1 RESTRICTION ENZYME ECOKI SPECIFICITY PROTEIN"/>
    <property type="match status" value="1"/>
</dbReference>
<evidence type="ECO:0000259" key="4">
    <source>
        <dbReference type="Pfam" id="PF01420"/>
    </source>
</evidence>
<dbReference type="GO" id="GO:0004519">
    <property type="term" value="F:endonuclease activity"/>
    <property type="evidence" value="ECO:0007669"/>
    <property type="project" value="UniProtKB-KW"/>
</dbReference>